<dbReference type="InterPro" id="IPR043502">
    <property type="entry name" value="DNA/RNA_pol_sf"/>
</dbReference>
<dbReference type="InterPro" id="IPR000477">
    <property type="entry name" value="RT_dom"/>
</dbReference>
<keyword evidence="1" id="KW-1133">Transmembrane helix</keyword>
<dbReference type="PROSITE" id="PS50878">
    <property type="entry name" value="RT_POL"/>
    <property type="match status" value="1"/>
</dbReference>
<evidence type="ECO:0000256" key="1">
    <source>
        <dbReference type="SAM" id="Phobius"/>
    </source>
</evidence>
<comment type="caution">
    <text evidence="3">The sequence shown here is derived from an EMBL/GenBank/DDBJ whole genome shotgun (WGS) entry which is preliminary data.</text>
</comment>
<dbReference type="AlphaFoldDB" id="A0AA89BPV1"/>
<dbReference type="PANTHER" id="PTHR33332">
    <property type="entry name" value="REVERSE TRANSCRIPTASE DOMAIN-CONTAINING PROTEIN"/>
    <property type="match status" value="1"/>
</dbReference>
<keyword evidence="1" id="KW-0472">Membrane</keyword>
<reference evidence="3" key="1">
    <citation type="submission" date="2019-08" db="EMBL/GenBank/DDBJ databases">
        <title>The improved chromosome-level genome for the pearl oyster Pinctada fucata martensii using PacBio sequencing and Hi-C.</title>
        <authorList>
            <person name="Zheng Z."/>
        </authorList>
    </citation>
    <scope>NUCLEOTIDE SEQUENCE</scope>
    <source>
        <strain evidence="3">ZZ-2019</strain>
        <tissue evidence="3">Adductor muscle</tissue>
    </source>
</reference>
<dbReference type="SUPFAM" id="SSF56672">
    <property type="entry name" value="DNA/RNA polymerases"/>
    <property type="match status" value="1"/>
</dbReference>
<feature type="domain" description="Reverse transcriptase" evidence="2">
    <location>
        <begin position="1"/>
        <end position="145"/>
    </location>
</feature>
<accession>A0AA89BPV1</accession>
<evidence type="ECO:0000259" key="2">
    <source>
        <dbReference type="PROSITE" id="PS50878"/>
    </source>
</evidence>
<dbReference type="Pfam" id="PF00078">
    <property type="entry name" value="RVT_1"/>
    <property type="match status" value="1"/>
</dbReference>
<sequence length="145" mass="16501">MYERPIHDQLSSFFENIFSPFLAAFRRGFGCQTTLLRLVEDWKLTLDQHKCVAAILMDLSKAFDCLPHRLLLAKSEAYGLSGRAVELLGSYIGNRQQRIKILHTSDWEDLLKGVPQGSILGPLMFNVFISGIFLFCTQLSFIQLC</sequence>
<proteinExistence type="predicted"/>
<organism evidence="3 4">
    <name type="scientific">Pinctada imbricata</name>
    <name type="common">Atlantic pearl-oyster</name>
    <name type="synonym">Pinctada martensii</name>
    <dbReference type="NCBI Taxonomy" id="66713"/>
    <lineage>
        <taxon>Eukaryota</taxon>
        <taxon>Metazoa</taxon>
        <taxon>Spiralia</taxon>
        <taxon>Lophotrochozoa</taxon>
        <taxon>Mollusca</taxon>
        <taxon>Bivalvia</taxon>
        <taxon>Autobranchia</taxon>
        <taxon>Pteriomorphia</taxon>
        <taxon>Pterioida</taxon>
        <taxon>Pterioidea</taxon>
        <taxon>Pteriidae</taxon>
        <taxon>Pinctada</taxon>
    </lineage>
</organism>
<dbReference type="Proteomes" id="UP001186944">
    <property type="component" value="Unassembled WGS sequence"/>
</dbReference>
<gene>
    <name evidence="3" type="ORF">FSP39_015749</name>
</gene>
<evidence type="ECO:0000313" key="3">
    <source>
        <dbReference type="EMBL" id="KAK3090925.1"/>
    </source>
</evidence>
<protein>
    <recommendedName>
        <fullName evidence="2">Reverse transcriptase domain-containing protein</fullName>
    </recommendedName>
</protein>
<keyword evidence="4" id="KW-1185">Reference proteome</keyword>
<evidence type="ECO:0000313" key="4">
    <source>
        <dbReference type="Proteomes" id="UP001186944"/>
    </source>
</evidence>
<keyword evidence="1" id="KW-0812">Transmembrane</keyword>
<dbReference type="EMBL" id="VSWD01000010">
    <property type="protein sequence ID" value="KAK3090925.1"/>
    <property type="molecule type" value="Genomic_DNA"/>
</dbReference>
<name>A0AA89BPV1_PINIB</name>
<feature type="transmembrane region" description="Helical" evidence="1">
    <location>
        <begin position="119"/>
        <end position="142"/>
    </location>
</feature>